<name>A0ABP6P8I7_9ACTN</name>
<gene>
    <name evidence="5" type="ORF">GCM10010451_18890</name>
</gene>
<keyword evidence="2" id="KW-0067">ATP-binding</keyword>
<dbReference type="InterPro" id="IPR000873">
    <property type="entry name" value="AMP-dep_synth/lig_dom"/>
</dbReference>
<evidence type="ECO:0000256" key="1">
    <source>
        <dbReference type="ARBA" id="ARBA00022741"/>
    </source>
</evidence>
<evidence type="ECO:0000256" key="3">
    <source>
        <dbReference type="SAM" id="MobiDB-lite"/>
    </source>
</evidence>
<dbReference type="Gene3D" id="3.40.50.12780">
    <property type="entry name" value="N-terminal domain of ligase-like"/>
    <property type="match status" value="1"/>
</dbReference>
<proteinExistence type="predicted"/>
<dbReference type="InterPro" id="IPR042099">
    <property type="entry name" value="ANL_N_sf"/>
</dbReference>
<dbReference type="PANTHER" id="PTHR43272:SF33">
    <property type="entry name" value="AMP-BINDING DOMAIN-CONTAINING PROTEIN-RELATED"/>
    <property type="match status" value="1"/>
</dbReference>
<dbReference type="RefSeq" id="WP_161175789.1">
    <property type="nucleotide sequence ID" value="NZ_BAAAUH010000010.1"/>
</dbReference>
<evidence type="ECO:0000313" key="5">
    <source>
        <dbReference type="EMBL" id="GAA3170445.1"/>
    </source>
</evidence>
<dbReference type="PANTHER" id="PTHR43272">
    <property type="entry name" value="LONG-CHAIN-FATTY-ACID--COA LIGASE"/>
    <property type="match status" value="1"/>
</dbReference>
<accession>A0ABP6P8I7</accession>
<keyword evidence="1" id="KW-0547">Nucleotide-binding</keyword>
<evidence type="ECO:0000256" key="2">
    <source>
        <dbReference type="ARBA" id="ARBA00022840"/>
    </source>
</evidence>
<keyword evidence="6" id="KW-1185">Reference proteome</keyword>
<evidence type="ECO:0000259" key="4">
    <source>
        <dbReference type="Pfam" id="PF00501"/>
    </source>
</evidence>
<reference evidence="6" key="1">
    <citation type="journal article" date="2019" name="Int. J. Syst. Evol. Microbiol.">
        <title>The Global Catalogue of Microorganisms (GCM) 10K type strain sequencing project: providing services to taxonomists for standard genome sequencing and annotation.</title>
        <authorList>
            <consortium name="The Broad Institute Genomics Platform"/>
            <consortium name="The Broad Institute Genome Sequencing Center for Infectious Disease"/>
            <person name="Wu L."/>
            <person name="Ma J."/>
        </authorList>
    </citation>
    <scope>NUCLEOTIDE SEQUENCE [LARGE SCALE GENOMIC DNA]</scope>
    <source>
        <strain evidence="6">JCM 9095</strain>
    </source>
</reference>
<feature type="region of interest" description="Disordered" evidence="3">
    <location>
        <begin position="611"/>
        <end position="634"/>
    </location>
</feature>
<comment type="caution">
    <text evidence="5">The sequence shown here is derived from an EMBL/GenBank/DDBJ whole genome shotgun (WGS) entry which is preliminary data.</text>
</comment>
<dbReference type="Pfam" id="PF00501">
    <property type="entry name" value="AMP-binding"/>
    <property type="match status" value="1"/>
</dbReference>
<dbReference type="Pfam" id="PF23562">
    <property type="entry name" value="AMP-binding_C_3"/>
    <property type="match status" value="1"/>
</dbReference>
<evidence type="ECO:0000313" key="6">
    <source>
        <dbReference type="Proteomes" id="UP001501866"/>
    </source>
</evidence>
<dbReference type="EMBL" id="BAAAUH010000010">
    <property type="protein sequence ID" value="GAA3170445.1"/>
    <property type="molecule type" value="Genomic_DNA"/>
</dbReference>
<organism evidence="5 6">
    <name type="scientific">Streptomyces virens</name>
    <dbReference type="NCBI Taxonomy" id="285572"/>
    <lineage>
        <taxon>Bacteria</taxon>
        <taxon>Bacillati</taxon>
        <taxon>Actinomycetota</taxon>
        <taxon>Actinomycetes</taxon>
        <taxon>Kitasatosporales</taxon>
        <taxon>Streptomycetaceae</taxon>
        <taxon>Streptomyces</taxon>
    </lineage>
</organism>
<dbReference type="Proteomes" id="UP001501866">
    <property type="component" value="Unassembled WGS sequence"/>
</dbReference>
<dbReference type="SUPFAM" id="SSF56801">
    <property type="entry name" value="Acetyl-CoA synthetase-like"/>
    <property type="match status" value="1"/>
</dbReference>
<feature type="domain" description="AMP-dependent synthetase/ligase" evidence="4">
    <location>
        <begin position="37"/>
        <end position="436"/>
    </location>
</feature>
<dbReference type="CDD" id="cd05907">
    <property type="entry name" value="VL_LC_FACS_like"/>
    <property type="match status" value="1"/>
</dbReference>
<protein>
    <submittedName>
        <fullName evidence="5">AMP-dependent synthetase/ligase</fullName>
    </submittedName>
</protein>
<sequence length="634" mass="67884">MRDLALAPPSAPHLTGGLADSLFGTAAESPALPVLARRAGPASATWEQVTAAEFRNEVVDLAKGLIASGVSTGLRVAVMARTRYEWTVLCHALWAVGAEVVPIYPTSSRDQVEWILRDSGCVAVLVEDEQGVMTVGSVCTALPLLRHVWQLDAGALDRLVERGAYIPTATVDSMRRLVLPDSTAVIAYTSGTSGHAMGCALSHRGLAFICDTLIAGWGHTVAEPGEQGAVLAFLPFSHVYGLMIQGLCVRGGLLMGHEPDIGGEALSSALRTFRPTYLYAVPSLLEKIYKNFLRTAQQSGRGALFERAAGTARDFAAAQERQRLGLGPGPGFDLRLQHALYERTVYRKLRAALGGRVRRATSGGSPLSRDLCLFYEGIGIYVHDGYGLTETSGGVTMQPFGREKSGTVGRALPGTEIKVADDGEILVRGPSVFQGYVGDAAATRAALDGGWLATGDLGRLDSEGYLTITGRKKDVVITSSGKSVAPAALEQRLRMHPLVHQAVVVGDNRPCVGALITLDPDFLADWRAALSLSGDAVTRAAREENALREEIGRAVAAANSSVSPSESIRVFRVLPEPFDVANGLLTPSMKLRRDEIVRRYALEIDAMYQSRTRPRRTAEPDPSSGWDDADNVFR</sequence>